<dbReference type="EMBL" id="CAJVPW010034843">
    <property type="protein sequence ID" value="CAG8734467.1"/>
    <property type="molecule type" value="Genomic_DNA"/>
</dbReference>
<keyword evidence="2" id="KW-1185">Reference proteome</keyword>
<reference evidence="1" key="1">
    <citation type="submission" date="2021-06" db="EMBL/GenBank/DDBJ databases">
        <authorList>
            <person name="Kallberg Y."/>
            <person name="Tangrot J."/>
            <person name="Rosling A."/>
        </authorList>
    </citation>
    <scope>NUCLEOTIDE SEQUENCE</scope>
    <source>
        <strain evidence="1">28 12/20/2015</strain>
    </source>
</reference>
<proteinExistence type="predicted"/>
<evidence type="ECO:0000313" key="2">
    <source>
        <dbReference type="Proteomes" id="UP000789366"/>
    </source>
</evidence>
<evidence type="ECO:0000313" key="1">
    <source>
        <dbReference type="EMBL" id="CAG8734467.1"/>
    </source>
</evidence>
<sequence>MSFFKKLNNKFNKNQKRNIDQKKYIEDESQPKFKDDWEDYRQEFKDNWENCEQDSISWNLEEKEPTWSTSNQEVSSQLKIEQENPL</sequence>
<feature type="non-terminal residue" evidence="1">
    <location>
        <position position="1"/>
    </location>
</feature>
<name>A0ACA9Q233_9GLOM</name>
<feature type="non-terminal residue" evidence="1">
    <location>
        <position position="86"/>
    </location>
</feature>
<protein>
    <submittedName>
        <fullName evidence="1">16110_t:CDS:1</fullName>
    </submittedName>
</protein>
<organism evidence="1 2">
    <name type="scientific">Cetraspora pellucida</name>
    <dbReference type="NCBI Taxonomy" id="1433469"/>
    <lineage>
        <taxon>Eukaryota</taxon>
        <taxon>Fungi</taxon>
        <taxon>Fungi incertae sedis</taxon>
        <taxon>Mucoromycota</taxon>
        <taxon>Glomeromycotina</taxon>
        <taxon>Glomeromycetes</taxon>
        <taxon>Diversisporales</taxon>
        <taxon>Gigasporaceae</taxon>
        <taxon>Cetraspora</taxon>
    </lineage>
</organism>
<gene>
    <name evidence="1" type="ORF">SPELUC_LOCUS13353</name>
</gene>
<dbReference type="Proteomes" id="UP000789366">
    <property type="component" value="Unassembled WGS sequence"/>
</dbReference>
<accession>A0ACA9Q233</accession>
<comment type="caution">
    <text evidence="1">The sequence shown here is derived from an EMBL/GenBank/DDBJ whole genome shotgun (WGS) entry which is preliminary data.</text>
</comment>